<name>U2YWS2_9EURY</name>
<feature type="coiled-coil region" evidence="1">
    <location>
        <begin position="10"/>
        <end position="65"/>
    </location>
</feature>
<dbReference type="eggNOG" id="arCOG04649">
    <property type="taxonomic scope" value="Archaea"/>
</dbReference>
<protein>
    <submittedName>
        <fullName evidence="2">Uncharacterized protein</fullName>
    </submittedName>
</protein>
<evidence type="ECO:0000313" key="3">
    <source>
        <dbReference type="Proteomes" id="UP000016986"/>
    </source>
</evidence>
<dbReference type="Proteomes" id="UP000016986">
    <property type="component" value="Unassembled WGS sequence"/>
</dbReference>
<proteinExistence type="predicted"/>
<dbReference type="EMBL" id="BATA01000054">
    <property type="protein sequence ID" value="GAD53237.1"/>
    <property type="molecule type" value="Genomic_DNA"/>
</dbReference>
<dbReference type="OrthoDB" id="204612at2157"/>
<dbReference type="Pfam" id="PF19111">
    <property type="entry name" value="DUF5798"/>
    <property type="match status" value="1"/>
</dbReference>
<dbReference type="AlphaFoldDB" id="U2YWS2"/>
<evidence type="ECO:0000313" key="2">
    <source>
        <dbReference type="EMBL" id="GAD53237.1"/>
    </source>
</evidence>
<sequence length="94" mass="10040">MGLTSTANTVSKLSDLAEKLYKRVESVRQQVQAMSDTVDETNDRIAGVERELAEQRAIVEAVAAENGVDVEAVLDDVEADVDADADAESDDAEA</sequence>
<organism evidence="2 3">
    <name type="scientific">Halarchaeum acidiphilum MH1-52-1</name>
    <dbReference type="NCBI Taxonomy" id="1261545"/>
    <lineage>
        <taxon>Archaea</taxon>
        <taxon>Methanobacteriati</taxon>
        <taxon>Methanobacteriota</taxon>
        <taxon>Stenosarchaea group</taxon>
        <taxon>Halobacteria</taxon>
        <taxon>Halobacteriales</taxon>
        <taxon>Halobacteriaceae</taxon>
    </lineage>
</organism>
<reference evidence="2 3" key="1">
    <citation type="submission" date="2013-09" db="EMBL/GenBank/DDBJ databases">
        <title>Whole genome sequencing of Halarchaeum acidiphilum strain MH1-52-1.</title>
        <authorList>
            <person name="Shimane Y."/>
            <person name="Minegishi H."/>
            <person name="Nishi S."/>
            <person name="Echigo A."/>
            <person name="Shuto A."/>
            <person name="Konishi M."/>
            <person name="Ito T."/>
            <person name="Ohkuma M."/>
            <person name="Ohta Y."/>
            <person name="Nagano Y."/>
            <person name="Tsubouchi T."/>
            <person name="Mori K."/>
            <person name="Usui K."/>
            <person name="Kamekura M."/>
            <person name="Usami R."/>
            <person name="Takaki Y."/>
            <person name="Hatada Y."/>
        </authorList>
    </citation>
    <scope>NUCLEOTIDE SEQUENCE [LARGE SCALE GENOMIC DNA]</scope>
    <source>
        <strain evidence="2 3">JCM 16109</strain>
    </source>
</reference>
<keyword evidence="1" id="KW-0175">Coiled coil</keyword>
<accession>U2YWS2</accession>
<comment type="caution">
    <text evidence="2">The sequence shown here is derived from an EMBL/GenBank/DDBJ whole genome shotgun (WGS) entry which is preliminary data.</text>
</comment>
<gene>
    <name evidence="2" type="ORF">MBEHAL_1997</name>
</gene>
<keyword evidence="3" id="KW-1185">Reference proteome</keyword>
<evidence type="ECO:0000256" key="1">
    <source>
        <dbReference type="SAM" id="Coils"/>
    </source>
</evidence>
<dbReference type="InterPro" id="IPR043816">
    <property type="entry name" value="DUF5798"/>
</dbReference>
<dbReference type="RefSeq" id="WP_020222661.1">
    <property type="nucleotide sequence ID" value="NZ_BANO01000304.1"/>
</dbReference>